<protein>
    <submittedName>
        <fullName evidence="1">DUF1871 family protein</fullName>
    </submittedName>
</protein>
<dbReference type="InterPro" id="IPR015053">
    <property type="entry name" value="DUF1871"/>
</dbReference>
<dbReference type="Gene3D" id="1.10.340.20">
    <property type="entry name" value="Apc36109-like domain"/>
    <property type="match status" value="1"/>
</dbReference>
<dbReference type="EMBL" id="JBDXSU010000055">
    <property type="protein sequence ID" value="MFB5193251.1"/>
    <property type="molecule type" value="Genomic_DNA"/>
</dbReference>
<gene>
    <name evidence="1" type="ORF">KKP3000_003544</name>
</gene>
<name>A0ABV5ALY3_9BACL</name>
<evidence type="ECO:0000313" key="1">
    <source>
        <dbReference type="EMBL" id="MFB5193251.1"/>
    </source>
</evidence>
<organism evidence="1 2">
    <name type="scientific">Alicyclobacillus fastidiosus</name>
    <dbReference type="NCBI Taxonomy" id="392011"/>
    <lineage>
        <taxon>Bacteria</taxon>
        <taxon>Bacillati</taxon>
        <taxon>Bacillota</taxon>
        <taxon>Bacilli</taxon>
        <taxon>Bacillales</taxon>
        <taxon>Alicyclobacillaceae</taxon>
        <taxon>Alicyclobacillus</taxon>
    </lineage>
</organism>
<sequence>MDDEQKRKYIRRFDIVQGVVNKWDPIGLFPSDAAPFDEYEPEIAHIVALLDKNEHDVLETAKGIFKVFSDWFGDDYAHYFPLEDCKRVAIRIWQAINGESIRD</sequence>
<dbReference type="Pfam" id="PF08958">
    <property type="entry name" value="DUF1871"/>
    <property type="match status" value="1"/>
</dbReference>
<reference evidence="1 2" key="1">
    <citation type="journal article" date="2024" name="Int. J. Mol. Sci.">
        <title>Exploration of Alicyclobacillus spp. Genome in Search of Antibiotic Resistance.</title>
        <authorList>
            <person name="Bucka-Kolendo J."/>
            <person name="Kiousi D.E."/>
            <person name="Dekowska A."/>
            <person name="Mikolajczuk-Szczyrba A."/>
            <person name="Karadedos D.M."/>
            <person name="Michael P."/>
            <person name="Galanis A."/>
            <person name="Sokolowska B."/>
        </authorList>
    </citation>
    <scope>NUCLEOTIDE SEQUENCE [LARGE SCALE GENOMIC DNA]</scope>
    <source>
        <strain evidence="1 2">KKP 3000</strain>
    </source>
</reference>
<dbReference type="RefSeq" id="WP_275474001.1">
    <property type="nucleotide sequence ID" value="NZ_CP162940.1"/>
</dbReference>
<proteinExistence type="predicted"/>
<accession>A0ABV5ALY3</accession>
<dbReference type="Proteomes" id="UP001579974">
    <property type="component" value="Unassembled WGS sequence"/>
</dbReference>
<keyword evidence="2" id="KW-1185">Reference proteome</keyword>
<comment type="caution">
    <text evidence="1">The sequence shown here is derived from an EMBL/GenBank/DDBJ whole genome shotgun (WGS) entry which is preliminary data.</text>
</comment>
<dbReference type="SUPFAM" id="SSF116922">
    <property type="entry name" value="YugE-like"/>
    <property type="match status" value="1"/>
</dbReference>
<evidence type="ECO:0000313" key="2">
    <source>
        <dbReference type="Proteomes" id="UP001579974"/>
    </source>
</evidence>
<dbReference type="InterPro" id="IPR023162">
    <property type="entry name" value="Apc36109-like_dom_sf"/>
</dbReference>